<dbReference type="PANTHER" id="PTHR22930">
    <property type="match status" value="1"/>
</dbReference>
<evidence type="ECO:0000256" key="2">
    <source>
        <dbReference type="ARBA" id="ARBA00004123"/>
    </source>
</evidence>
<dbReference type="AlphaFoldDB" id="A0A914USR7"/>
<evidence type="ECO:0000256" key="1">
    <source>
        <dbReference type="ARBA" id="ARBA00001968"/>
    </source>
</evidence>
<proteinExistence type="inferred from homology"/>
<evidence type="ECO:0000256" key="3">
    <source>
        <dbReference type="ARBA" id="ARBA00006958"/>
    </source>
</evidence>
<evidence type="ECO:0000256" key="4">
    <source>
        <dbReference type="ARBA" id="ARBA00022722"/>
    </source>
</evidence>
<evidence type="ECO:0000256" key="7">
    <source>
        <dbReference type="ARBA" id="ARBA00023242"/>
    </source>
</evidence>
<keyword evidence="4" id="KW-0540">Nuclease</keyword>
<dbReference type="GO" id="GO:0004518">
    <property type="term" value="F:nuclease activity"/>
    <property type="evidence" value="ECO:0007669"/>
    <property type="project" value="UniProtKB-KW"/>
</dbReference>
<comment type="subcellular location">
    <subcellularLocation>
        <location evidence="2">Nucleus</location>
    </subcellularLocation>
</comment>
<dbReference type="InterPro" id="IPR045249">
    <property type="entry name" value="HARBI1-like"/>
</dbReference>
<keyword evidence="7" id="KW-0539">Nucleus</keyword>
<feature type="domain" description="DDE Tnp4" evidence="8">
    <location>
        <begin position="66"/>
        <end position="136"/>
    </location>
</feature>
<dbReference type="PANTHER" id="PTHR22930:SF286">
    <property type="entry name" value="NUCLEASE HARBI1"/>
    <property type="match status" value="1"/>
</dbReference>
<reference evidence="10" key="1">
    <citation type="submission" date="2022-11" db="UniProtKB">
        <authorList>
            <consortium name="WormBaseParasite"/>
        </authorList>
    </citation>
    <scope>IDENTIFICATION</scope>
</reference>
<dbReference type="GO" id="GO:0016787">
    <property type="term" value="F:hydrolase activity"/>
    <property type="evidence" value="ECO:0007669"/>
    <property type="project" value="UniProtKB-KW"/>
</dbReference>
<comment type="cofactor">
    <cofactor evidence="1">
        <name>a divalent metal cation</name>
        <dbReference type="ChEBI" id="CHEBI:60240"/>
    </cofactor>
</comment>
<keyword evidence="5" id="KW-0479">Metal-binding</keyword>
<comment type="similarity">
    <text evidence="3">Belongs to the HARBI1 family.</text>
</comment>
<evidence type="ECO:0000313" key="10">
    <source>
        <dbReference type="WBParaSite" id="PSAMB.scaffold1187size34748.g11556.t1"/>
    </source>
</evidence>
<evidence type="ECO:0000259" key="8">
    <source>
        <dbReference type="Pfam" id="PF13359"/>
    </source>
</evidence>
<protein>
    <submittedName>
        <fullName evidence="10">DDE Tnp4 domain-containing protein</fullName>
    </submittedName>
</protein>
<dbReference type="GO" id="GO:0046872">
    <property type="term" value="F:metal ion binding"/>
    <property type="evidence" value="ECO:0007669"/>
    <property type="project" value="UniProtKB-KW"/>
</dbReference>
<dbReference type="Proteomes" id="UP000887566">
    <property type="component" value="Unplaced"/>
</dbReference>
<accession>A0A914USR7</accession>
<keyword evidence="6" id="KW-0378">Hydrolase</keyword>
<dbReference type="GO" id="GO:0005634">
    <property type="term" value="C:nucleus"/>
    <property type="evidence" value="ECO:0007669"/>
    <property type="project" value="UniProtKB-SubCell"/>
</dbReference>
<name>A0A914USR7_9BILA</name>
<evidence type="ECO:0000313" key="9">
    <source>
        <dbReference type="Proteomes" id="UP000887566"/>
    </source>
</evidence>
<dbReference type="WBParaSite" id="PSAMB.scaffold1187size34748.g11556.t1">
    <property type="protein sequence ID" value="PSAMB.scaffold1187size34748.g11556.t1"/>
    <property type="gene ID" value="PSAMB.scaffold1187size34748.g11556"/>
</dbReference>
<evidence type="ECO:0000256" key="6">
    <source>
        <dbReference type="ARBA" id="ARBA00022801"/>
    </source>
</evidence>
<keyword evidence="9" id="KW-1185">Reference proteome</keyword>
<evidence type="ECO:0000256" key="5">
    <source>
        <dbReference type="ARBA" id="ARBA00022723"/>
    </source>
</evidence>
<dbReference type="InterPro" id="IPR027806">
    <property type="entry name" value="HARBI1_dom"/>
</dbReference>
<organism evidence="9 10">
    <name type="scientific">Plectus sambesii</name>
    <dbReference type="NCBI Taxonomy" id="2011161"/>
    <lineage>
        <taxon>Eukaryota</taxon>
        <taxon>Metazoa</taxon>
        <taxon>Ecdysozoa</taxon>
        <taxon>Nematoda</taxon>
        <taxon>Chromadorea</taxon>
        <taxon>Plectida</taxon>
        <taxon>Plectina</taxon>
        <taxon>Plectoidea</taxon>
        <taxon>Plectidae</taxon>
        <taxon>Plectus</taxon>
    </lineage>
</organism>
<sequence length="185" mass="21085">MDNFIVFPTGEKAREVKQKFSEIGGIGGIVGAIDYTHIRIQRPHGNQLFYINHKGYHSLNIQAVCYACKPYLLTPYDRARNRAGGRFNKRHTKQRVLIEQAYGCLKRRFHVHHGEIRLSNPAKVCAVVIACCVLHNMVTRRSLPDFFDVIDNSQLPEEVVQTEELRGGRSGPVLRDEIARMLMAV</sequence>
<dbReference type="Pfam" id="PF13359">
    <property type="entry name" value="DDE_Tnp_4"/>
    <property type="match status" value="1"/>
</dbReference>